<feature type="transmembrane region" description="Helical" evidence="6">
    <location>
        <begin position="400"/>
        <end position="417"/>
    </location>
</feature>
<feature type="transmembrane region" description="Helical" evidence="6">
    <location>
        <begin position="182"/>
        <end position="202"/>
    </location>
</feature>
<keyword evidence="2" id="KW-1003">Cell membrane</keyword>
<evidence type="ECO:0000256" key="2">
    <source>
        <dbReference type="ARBA" id="ARBA00022475"/>
    </source>
</evidence>
<feature type="transmembrane region" description="Helical" evidence="6">
    <location>
        <begin position="34"/>
        <end position="53"/>
    </location>
</feature>
<dbReference type="InterPro" id="IPR050833">
    <property type="entry name" value="Poly_Biosynth_Transport"/>
</dbReference>
<dbReference type="PANTHER" id="PTHR30250:SF26">
    <property type="entry name" value="PSMA PROTEIN"/>
    <property type="match status" value="1"/>
</dbReference>
<keyword evidence="3 6" id="KW-0812">Transmembrane</keyword>
<keyword evidence="4 6" id="KW-1133">Transmembrane helix</keyword>
<keyword evidence="5 6" id="KW-0472">Membrane</keyword>
<gene>
    <name evidence="7" type="ORF">NTG6680_2778</name>
</gene>
<feature type="transmembrane region" description="Helical" evidence="6">
    <location>
        <begin position="302"/>
        <end position="322"/>
    </location>
</feature>
<feature type="transmembrane region" description="Helical" evidence="6">
    <location>
        <begin position="222"/>
        <end position="239"/>
    </location>
</feature>
<reference evidence="7 8" key="1">
    <citation type="submission" date="2021-10" db="EMBL/GenBank/DDBJ databases">
        <authorList>
            <person name="Koch H."/>
        </authorList>
    </citation>
    <scope>NUCLEOTIDE SEQUENCE [LARGE SCALE GENOMIC DNA]</scope>
    <source>
        <strain evidence="7">6680</strain>
    </source>
</reference>
<feature type="transmembrane region" description="Helical" evidence="6">
    <location>
        <begin position="150"/>
        <end position="176"/>
    </location>
</feature>
<feature type="transmembrane region" description="Helical" evidence="6">
    <location>
        <begin position="465"/>
        <end position="485"/>
    </location>
</feature>
<feature type="transmembrane region" description="Helical" evidence="6">
    <location>
        <begin position="373"/>
        <end position="394"/>
    </location>
</feature>
<sequence length="497" mass="54336">MRLSGNLFAGLANSIWSALIGLAVVPFYLKYLGIEAYGLIGFFVTTQALLSLLDMGLAPTINREVARYSASGNLQEAGKLLHTLAIVYWSMAGAIALLILVLAPLIAEYWLQSKQLSPQSISHAVMLMGLVVACRWPIGLYQGALIGAQRLAVSSSVSITMATLGSLGAVLVLAFVSPTIEAFFIWQAGIGLVYAVTMRWAAWRVIGRLKWLRFNVDELKRIWHFSVGMSGVALSATVLTQLDKVILSKMLGLEEFGHYMLATVVVSGLYVLILPMFNAMFPRLTTLVVAGDTGKLTDLYRLGTRMLATVLFPIAMVLVIFAEDLIRIWVGNQDIASSVAPIISLLAIGSALHGVMFFPYALQLAYGMTRLPLIINALLMIVLIPLIIFFALTYGALGGAIAWLLFHVLYMLLGTWLTHRHLLKGLGMIWLTQDVGIPFVLSFLAGLAGYYVIQNSDSSYMKLMLGGVLALTAVLFSIAMLPTYMRTILLQNIRHDK</sequence>
<evidence type="ECO:0000256" key="4">
    <source>
        <dbReference type="ARBA" id="ARBA00022989"/>
    </source>
</evidence>
<protein>
    <submittedName>
        <fullName evidence="7">Membrane protein involved in the export of O-antigen and teichoic acid</fullName>
    </submittedName>
</protein>
<feature type="transmembrane region" description="Helical" evidence="6">
    <location>
        <begin position="342"/>
        <end position="361"/>
    </location>
</feature>
<accession>A0ABM8Z297</accession>
<organism evidence="7 8">
    <name type="scientific">Candidatus Nitrotoga arctica</name>
    <dbReference type="NCBI Taxonomy" id="453162"/>
    <lineage>
        <taxon>Bacteria</taxon>
        <taxon>Pseudomonadati</taxon>
        <taxon>Pseudomonadota</taxon>
        <taxon>Betaproteobacteria</taxon>
        <taxon>Nitrosomonadales</taxon>
        <taxon>Gallionellaceae</taxon>
        <taxon>Candidatus Nitrotoga</taxon>
    </lineage>
</organism>
<proteinExistence type="predicted"/>
<dbReference type="Proteomes" id="UP000839052">
    <property type="component" value="Chromosome"/>
</dbReference>
<keyword evidence="8" id="KW-1185">Reference proteome</keyword>
<dbReference type="RefSeq" id="WP_239797717.1">
    <property type="nucleotide sequence ID" value="NZ_OU912926.1"/>
</dbReference>
<evidence type="ECO:0000256" key="5">
    <source>
        <dbReference type="ARBA" id="ARBA00023136"/>
    </source>
</evidence>
<dbReference type="PANTHER" id="PTHR30250">
    <property type="entry name" value="PST FAMILY PREDICTED COLANIC ACID TRANSPORTER"/>
    <property type="match status" value="1"/>
</dbReference>
<feature type="transmembrane region" description="Helical" evidence="6">
    <location>
        <begin position="7"/>
        <end position="28"/>
    </location>
</feature>
<evidence type="ECO:0000256" key="1">
    <source>
        <dbReference type="ARBA" id="ARBA00004651"/>
    </source>
</evidence>
<feature type="transmembrane region" description="Helical" evidence="6">
    <location>
        <begin position="86"/>
        <end position="107"/>
    </location>
</feature>
<dbReference type="EMBL" id="OU912926">
    <property type="protein sequence ID" value="CAG9934027.1"/>
    <property type="molecule type" value="Genomic_DNA"/>
</dbReference>
<evidence type="ECO:0000256" key="6">
    <source>
        <dbReference type="SAM" id="Phobius"/>
    </source>
</evidence>
<name>A0ABM8Z297_9PROT</name>
<evidence type="ECO:0000313" key="7">
    <source>
        <dbReference type="EMBL" id="CAG9934027.1"/>
    </source>
</evidence>
<feature type="transmembrane region" description="Helical" evidence="6">
    <location>
        <begin position="259"/>
        <end position="281"/>
    </location>
</feature>
<evidence type="ECO:0000256" key="3">
    <source>
        <dbReference type="ARBA" id="ARBA00022692"/>
    </source>
</evidence>
<comment type="subcellular location">
    <subcellularLocation>
        <location evidence="1">Cell membrane</location>
        <topology evidence="1">Multi-pass membrane protein</topology>
    </subcellularLocation>
</comment>
<dbReference type="Pfam" id="PF13440">
    <property type="entry name" value="Polysacc_synt_3"/>
    <property type="match status" value="1"/>
</dbReference>
<evidence type="ECO:0000313" key="8">
    <source>
        <dbReference type="Proteomes" id="UP000839052"/>
    </source>
</evidence>
<feature type="transmembrane region" description="Helical" evidence="6">
    <location>
        <begin position="119"/>
        <end position="138"/>
    </location>
</feature>
<feature type="transmembrane region" description="Helical" evidence="6">
    <location>
        <begin position="429"/>
        <end position="453"/>
    </location>
</feature>